<dbReference type="GO" id="GO:0007010">
    <property type="term" value="P:cytoskeleton organization"/>
    <property type="evidence" value="ECO:0007669"/>
    <property type="project" value="TreeGrafter"/>
</dbReference>
<reference evidence="7" key="1">
    <citation type="submission" date="2022-06" db="EMBL/GenBank/DDBJ databases">
        <authorList>
            <consortium name="SYNGENTA / RWTH Aachen University"/>
        </authorList>
    </citation>
    <scope>NUCLEOTIDE SEQUENCE</scope>
</reference>
<evidence type="ECO:0000256" key="5">
    <source>
        <dbReference type="PROSITE-ProRule" id="PRU01077"/>
    </source>
</evidence>
<dbReference type="PROSITE" id="PS51741">
    <property type="entry name" value="F_BAR"/>
    <property type="match status" value="1"/>
</dbReference>
<sequence>MVEELRNWYKERAALEADYSRRLQKLAKSNIFYLMRYEGDGLRNCLERVREMTIRSAHSHAELGGTFKSGLESKVSEFVNRRDGVRRNPQISIEKLHKRALELKSLQEKARKKFEADAIAVSGYNAQLHLVQGREMDKVSSKLDKAQGSIGITEKEYKVLTKSLEETSEEWNFQWKSFCDLVQDLEEDRIEFMRSSLWDYTNGVSTVCALEDKDCECVRKVIEKCDLRQDIRCFIQYAGSGNELCTAPLYIDYVKGEFDSLTAGKPPRPKLAKFTRNSCRDGNIPKLGSGVAIKELVDAIVAGPVMKTPAPEIPLPEHSQTIYQAKQQLKRGGNIAEIVASNSIPSSQLAPASAPTQTSSRIQIKAEPVTQTPFGPRNPNHHQSFHGSGILVNQSPKSKQIYFGHEIFDRPLPLQPQECLQVS</sequence>
<evidence type="ECO:0000259" key="6">
    <source>
        <dbReference type="PROSITE" id="PS51741"/>
    </source>
</evidence>
<keyword evidence="8" id="KW-1185">Reference proteome</keyword>
<dbReference type="PANTHER" id="PTHR23065:SF7">
    <property type="entry name" value="NOSTRIN, ISOFORM H"/>
    <property type="match status" value="1"/>
</dbReference>
<feature type="domain" description="F-BAR" evidence="6">
    <location>
        <begin position="1"/>
        <end position="230"/>
    </location>
</feature>
<dbReference type="GO" id="GO:0120104">
    <property type="term" value="C:mitotic actomyosin contractile ring, proximal layer"/>
    <property type="evidence" value="ECO:0007669"/>
    <property type="project" value="TreeGrafter"/>
</dbReference>
<keyword evidence="2" id="KW-0963">Cytoplasm</keyword>
<dbReference type="AlphaFoldDB" id="A0AAV0AMA1"/>
<dbReference type="InterPro" id="IPR027267">
    <property type="entry name" value="AH/BAR_dom_sf"/>
</dbReference>
<dbReference type="Proteomes" id="UP001153365">
    <property type="component" value="Unassembled WGS sequence"/>
</dbReference>
<dbReference type="InterPro" id="IPR001060">
    <property type="entry name" value="FCH_dom"/>
</dbReference>
<keyword evidence="3" id="KW-0597">Phosphoprotein</keyword>
<dbReference type="PANTHER" id="PTHR23065">
    <property type="entry name" value="PROLINE-SERINE-THREONINE PHOSPHATASE INTERACTING PROTEIN 1"/>
    <property type="match status" value="1"/>
</dbReference>
<protein>
    <recommendedName>
        <fullName evidence="6">F-BAR domain-containing protein</fullName>
    </recommendedName>
</protein>
<comment type="caution">
    <text evidence="7">The sequence shown here is derived from an EMBL/GenBank/DDBJ whole genome shotgun (WGS) entry which is preliminary data.</text>
</comment>
<keyword evidence="5" id="KW-0175">Coiled coil</keyword>
<evidence type="ECO:0000313" key="8">
    <source>
        <dbReference type="Proteomes" id="UP001153365"/>
    </source>
</evidence>
<comment type="subcellular location">
    <subcellularLocation>
        <location evidence="1">Cytoplasm</location>
        <location evidence="1">Cytoskeleton</location>
    </subcellularLocation>
</comment>
<dbReference type="SUPFAM" id="SSF103657">
    <property type="entry name" value="BAR/IMD domain-like"/>
    <property type="match status" value="1"/>
</dbReference>
<gene>
    <name evidence="7" type="ORF">PPACK8108_LOCUS3485</name>
</gene>
<evidence type="ECO:0000256" key="3">
    <source>
        <dbReference type="ARBA" id="ARBA00022553"/>
    </source>
</evidence>
<dbReference type="EMBL" id="CALTRL010000620">
    <property type="protein sequence ID" value="CAH7668912.1"/>
    <property type="molecule type" value="Genomic_DNA"/>
</dbReference>
<dbReference type="GO" id="GO:0009898">
    <property type="term" value="C:cytoplasmic side of plasma membrane"/>
    <property type="evidence" value="ECO:0007669"/>
    <property type="project" value="TreeGrafter"/>
</dbReference>
<evidence type="ECO:0000256" key="2">
    <source>
        <dbReference type="ARBA" id="ARBA00022490"/>
    </source>
</evidence>
<evidence type="ECO:0000256" key="4">
    <source>
        <dbReference type="ARBA" id="ARBA00023212"/>
    </source>
</evidence>
<proteinExistence type="predicted"/>
<dbReference type="GO" id="GO:0005543">
    <property type="term" value="F:phospholipid binding"/>
    <property type="evidence" value="ECO:0007669"/>
    <property type="project" value="TreeGrafter"/>
</dbReference>
<evidence type="ECO:0000313" key="7">
    <source>
        <dbReference type="EMBL" id="CAH7668912.1"/>
    </source>
</evidence>
<keyword evidence="4" id="KW-0206">Cytoskeleton</keyword>
<dbReference type="Gene3D" id="1.20.1270.60">
    <property type="entry name" value="Arfaptin homology (AH) domain/BAR domain"/>
    <property type="match status" value="1"/>
</dbReference>
<name>A0AAV0AMA1_PHAPC</name>
<dbReference type="Pfam" id="PF00611">
    <property type="entry name" value="FCH"/>
    <property type="match status" value="1"/>
</dbReference>
<organism evidence="7 8">
    <name type="scientific">Phakopsora pachyrhizi</name>
    <name type="common">Asian soybean rust disease fungus</name>
    <dbReference type="NCBI Taxonomy" id="170000"/>
    <lineage>
        <taxon>Eukaryota</taxon>
        <taxon>Fungi</taxon>
        <taxon>Dikarya</taxon>
        <taxon>Basidiomycota</taxon>
        <taxon>Pucciniomycotina</taxon>
        <taxon>Pucciniomycetes</taxon>
        <taxon>Pucciniales</taxon>
        <taxon>Phakopsoraceae</taxon>
        <taxon>Phakopsora</taxon>
    </lineage>
</organism>
<dbReference type="InterPro" id="IPR031160">
    <property type="entry name" value="F_BAR_dom"/>
</dbReference>
<evidence type="ECO:0000256" key="1">
    <source>
        <dbReference type="ARBA" id="ARBA00004245"/>
    </source>
</evidence>
<accession>A0AAV0AMA1</accession>